<feature type="region of interest" description="Disordered" evidence="1">
    <location>
        <begin position="297"/>
        <end position="319"/>
    </location>
</feature>
<protein>
    <submittedName>
        <fullName evidence="2">DciA family protein</fullName>
    </submittedName>
</protein>
<evidence type="ECO:0000313" key="3">
    <source>
        <dbReference type="Proteomes" id="UP001250181"/>
    </source>
</evidence>
<dbReference type="EMBL" id="JAWCTQ010000002">
    <property type="protein sequence ID" value="MDT9681009.1"/>
    <property type="molecule type" value="Genomic_DNA"/>
</dbReference>
<gene>
    <name evidence="2" type="ORF">RND61_02755</name>
</gene>
<feature type="compositionally biased region" description="Low complexity" evidence="1">
    <location>
        <begin position="151"/>
        <end position="175"/>
    </location>
</feature>
<organism evidence="2 3">
    <name type="scientific">Streptomyces tamarix</name>
    <dbReference type="NCBI Taxonomy" id="3078565"/>
    <lineage>
        <taxon>Bacteria</taxon>
        <taxon>Bacillati</taxon>
        <taxon>Actinomycetota</taxon>
        <taxon>Actinomycetes</taxon>
        <taxon>Kitasatosporales</taxon>
        <taxon>Streptomycetaceae</taxon>
        <taxon>Streptomyces</taxon>
    </lineage>
</organism>
<sequence>MSAVPEMSGVDLARQALLAAREAARKNGARTTKPKRRTGTTLRRDGREPLGLGAAITMMMTERGRVAPAAGGSVLAQWEAILAGAAPELAGHVKAVKFDANIGRLDVVPAAPAYGTKVRWIAPKLIAAANEKVPGANVQSLHVLPPAPGKADPATTVADPTPPAVRAAPAASTCAPTPPPTPPTPAPTPSRNRSAPPPAAAGPVKTGETASPGYRQTLTAHRAAIADLPERRVDPAVARAAEEQIHALLELSRHAFPETDVVPADAPAPIEQARIQRHRQAAATEAAALRRARAERAARQDQAVVQHDAAGAVRLERTA</sequence>
<feature type="region of interest" description="Disordered" evidence="1">
    <location>
        <begin position="144"/>
        <end position="213"/>
    </location>
</feature>
<comment type="caution">
    <text evidence="2">The sequence shown here is derived from an EMBL/GenBank/DDBJ whole genome shotgun (WGS) entry which is preliminary data.</text>
</comment>
<proteinExistence type="predicted"/>
<evidence type="ECO:0000313" key="2">
    <source>
        <dbReference type="EMBL" id="MDT9681009.1"/>
    </source>
</evidence>
<evidence type="ECO:0000256" key="1">
    <source>
        <dbReference type="SAM" id="MobiDB-lite"/>
    </source>
</evidence>
<feature type="region of interest" description="Disordered" evidence="1">
    <location>
        <begin position="23"/>
        <end position="47"/>
    </location>
</feature>
<feature type="compositionally biased region" description="Low complexity" evidence="1">
    <location>
        <begin position="300"/>
        <end position="312"/>
    </location>
</feature>
<dbReference type="Proteomes" id="UP001250181">
    <property type="component" value="Unassembled WGS sequence"/>
</dbReference>
<reference evidence="2 3" key="1">
    <citation type="submission" date="2023-09" db="EMBL/GenBank/DDBJ databases">
        <title>Streptomyces sp. nov.: A antagonism against Alternaria gaisen Producing Streptochlin, Isolated from Tamarix root soil.</title>
        <authorList>
            <person name="Chen Y."/>
        </authorList>
    </citation>
    <scope>NUCLEOTIDE SEQUENCE [LARGE SCALE GENOMIC DNA]</scope>
    <source>
        <strain evidence="2 3">TRM76323</strain>
    </source>
</reference>
<accession>A0ABU3QE12</accession>
<name>A0ABU3QE12_9ACTN</name>
<keyword evidence="3" id="KW-1185">Reference proteome</keyword>
<feature type="compositionally biased region" description="Pro residues" evidence="1">
    <location>
        <begin position="176"/>
        <end position="188"/>
    </location>
</feature>
<dbReference type="RefSeq" id="WP_315876004.1">
    <property type="nucleotide sequence ID" value="NZ_JAWCTQ010000002.1"/>
</dbReference>